<sequence>MSEELGALYLRSSLETFRAYKELAEGALAQVSPQDWFFTPDLASNSIAVILKHVGGNLRSRWTDFLTSDGEKPDRNRDAEFEVHGDSAEELWLAWENGWTALLITLENLRPEHLTQKVLIRSRQLSVLEAIDRSLAHTAYHVGQIVYLAKHLRGGEFKSLSIPKGKSEAWKKGKR</sequence>
<dbReference type="Gene3D" id="1.20.120.450">
    <property type="entry name" value="dinb family like domain"/>
    <property type="match status" value="1"/>
</dbReference>
<gene>
    <name evidence="1" type="ORF">Mterra_02435</name>
</gene>
<dbReference type="Proteomes" id="UP000265715">
    <property type="component" value="Unassembled WGS sequence"/>
</dbReference>
<comment type="caution">
    <text evidence="1">The sequence shown here is derived from an EMBL/GenBank/DDBJ whole genome shotgun (WGS) entry which is preliminary data.</text>
</comment>
<dbReference type="InterPro" id="IPR034660">
    <property type="entry name" value="DinB/YfiT-like"/>
</dbReference>
<organism evidence="1 2">
    <name type="scientific">Calidithermus terrae</name>
    <dbReference type="NCBI Taxonomy" id="1408545"/>
    <lineage>
        <taxon>Bacteria</taxon>
        <taxon>Thermotogati</taxon>
        <taxon>Deinococcota</taxon>
        <taxon>Deinococci</taxon>
        <taxon>Thermales</taxon>
        <taxon>Thermaceae</taxon>
        <taxon>Calidithermus</taxon>
    </lineage>
</organism>
<dbReference type="AlphaFoldDB" id="A0A399EIX3"/>
<dbReference type="InterPro" id="IPR011466">
    <property type="entry name" value="DUF1572"/>
</dbReference>
<dbReference type="EMBL" id="QXDL01000102">
    <property type="protein sequence ID" value="RIH83029.1"/>
    <property type="molecule type" value="Genomic_DNA"/>
</dbReference>
<dbReference type="RefSeq" id="WP_027892080.1">
    <property type="nucleotide sequence ID" value="NZ_QXDL01000102.1"/>
</dbReference>
<dbReference type="SUPFAM" id="SSF109854">
    <property type="entry name" value="DinB/YfiT-like putative metalloenzymes"/>
    <property type="match status" value="1"/>
</dbReference>
<accession>A0A399EIX3</accession>
<evidence type="ECO:0000313" key="2">
    <source>
        <dbReference type="Proteomes" id="UP000265715"/>
    </source>
</evidence>
<proteinExistence type="predicted"/>
<protein>
    <recommendedName>
        <fullName evidence="3">DinB superfamily protein</fullName>
    </recommendedName>
</protein>
<name>A0A399EIX3_9DEIN</name>
<evidence type="ECO:0000313" key="1">
    <source>
        <dbReference type="EMBL" id="RIH83029.1"/>
    </source>
</evidence>
<evidence type="ECO:0008006" key="3">
    <source>
        <dbReference type="Google" id="ProtNLM"/>
    </source>
</evidence>
<dbReference type="OrthoDB" id="68731at2"/>
<keyword evidence="2" id="KW-1185">Reference proteome</keyword>
<reference evidence="1 2" key="1">
    <citation type="submission" date="2018-08" db="EMBL/GenBank/DDBJ databases">
        <title>Meiothermus terrae DSM 26712 genome sequencing project.</title>
        <authorList>
            <person name="Da Costa M.S."/>
            <person name="Albuquerque L."/>
            <person name="Raposo P."/>
            <person name="Froufe H.J.C."/>
            <person name="Barroso C.S."/>
            <person name="Egas C."/>
        </authorList>
    </citation>
    <scope>NUCLEOTIDE SEQUENCE [LARGE SCALE GENOMIC DNA]</scope>
    <source>
        <strain evidence="1 2">DSM 26712</strain>
    </source>
</reference>
<dbReference type="Pfam" id="PF07609">
    <property type="entry name" value="DUF1572"/>
    <property type="match status" value="1"/>
</dbReference>